<dbReference type="InterPro" id="IPR050365">
    <property type="entry name" value="TIM50"/>
</dbReference>
<evidence type="ECO:0000313" key="2">
    <source>
        <dbReference type="EMBL" id="CAD8065791.1"/>
    </source>
</evidence>
<name>A0A8S1LH19_PARPR</name>
<gene>
    <name evidence="2" type="ORF">PPRIM_AZ9-3.1.T0380084</name>
</gene>
<dbReference type="Pfam" id="PF03031">
    <property type="entry name" value="NIF"/>
    <property type="match status" value="1"/>
</dbReference>
<dbReference type="AlphaFoldDB" id="A0A8S1LH19"/>
<dbReference type="NCBIfam" id="TIGR02251">
    <property type="entry name" value="HIF-SF_euk"/>
    <property type="match status" value="1"/>
</dbReference>
<dbReference type="Proteomes" id="UP000688137">
    <property type="component" value="Unassembled WGS sequence"/>
</dbReference>
<reference evidence="2" key="1">
    <citation type="submission" date="2021-01" db="EMBL/GenBank/DDBJ databases">
        <authorList>
            <consortium name="Genoscope - CEA"/>
            <person name="William W."/>
        </authorList>
    </citation>
    <scope>NUCLEOTIDE SEQUENCE</scope>
</reference>
<dbReference type="PANTHER" id="PTHR12210">
    <property type="entry name" value="DULLARD PROTEIN PHOSPHATASE"/>
    <property type="match status" value="1"/>
</dbReference>
<evidence type="ECO:0000313" key="3">
    <source>
        <dbReference type="Proteomes" id="UP000688137"/>
    </source>
</evidence>
<dbReference type="PROSITE" id="PS50969">
    <property type="entry name" value="FCP1"/>
    <property type="match status" value="1"/>
</dbReference>
<sequence length="447" mass="52830">MQQNEMIYLQQKTGDKLKNQKLEQMISDNPQNTQFTQQFLQQQLDKNSIQKQGTLLTQNELSQAIKKFHQYISKNQHINSIQTQQQSQETQNLQDNPKSKTINFDTNFFNVQPKHSYKVAQDLSTKSDNKTHSQHFRQTSNIIRNNGIVNRQIVNSKPITPKCGTFQFTQYSYIQQEQTTRNEEEIYYIQKVKQAILLQDQNDYLNKVYRNHFKQLCQELSIGIKLKPANYIDINKKGLKLSQQNKYKDSITLVFDLDETLIHCNQRDQKSYDVILTINLNKTQQVFAKINIRPNAVEILKKLSKDFELIVFTASDQIYAKSIIDYLDPNNNIFAHRLYRESCILTSGGILVKDLRILNRNLERVALIDNSAFNFSQQIDNGIPIIPFFDNKSDDELKKLYKYLSGMKEWYDVREYNRKHLQLYRYTQNIQNLKRLQQQIDIIEDQD</sequence>
<evidence type="ECO:0000259" key="1">
    <source>
        <dbReference type="PROSITE" id="PS50969"/>
    </source>
</evidence>
<organism evidence="2 3">
    <name type="scientific">Paramecium primaurelia</name>
    <dbReference type="NCBI Taxonomy" id="5886"/>
    <lineage>
        <taxon>Eukaryota</taxon>
        <taxon>Sar</taxon>
        <taxon>Alveolata</taxon>
        <taxon>Ciliophora</taxon>
        <taxon>Intramacronucleata</taxon>
        <taxon>Oligohymenophorea</taxon>
        <taxon>Peniculida</taxon>
        <taxon>Parameciidae</taxon>
        <taxon>Paramecium</taxon>
    </lineage>
</organism>
<proteinExistence type="predicted"/>
<dbReference type="SMART" id="SM00577">
    <property type="entry name" value="CPDc"/>
    <property type="match status" value="1"/>
</dbReference>
<protein>
    <recommendedName>
        <fullName evidence="1">FCP1 homology domain-containing protein</fullName>
    </recommendedName>
</protein>
<keyword evidence="3" id="KW-1185">Reference proteome</keyword>
<dbReference type="InterPro" id="IPR004274">
    <property type="entry name" value="FCP1_dom"/>
</dbReference>
<dbReference type="EMBL" id="CAJJDM010000037">
    <property type="protein sequence ID" value="CAD8065791.1"/>
    <property type="molecule type" value="Genomic_DNA"/>
</dbReference>
<feature type="domain" description="FCP1 homology" evidence="1">
    <location>
        <begin position="246"/>
        <end position="407"/>
    </location>
</feature>
<accession>A0A8S1LH19</accession>
<dbReference type="FunFam" id="3.40.50.1000:FF:000121">
    <property type="entry name" value="Uncharacterized protein"/>
    <property type="match status" value="1"/>
</dbReference>
<dbReference type="CDD" id="cd07521">
    <property type="entry name" value="HAD_FCP1-like"/>
    <property type="match status" value="1"/>
</dbReference>
<dbReference type="OMA" id="FAKINIR"/>
<dbReference type="GO" id="GO:0016791">
    <property type="term" value="F:phosphatase activity"/>
    <property type="evidence" value="ECO:0007669"/>
    <property type="project" value="InterPro"/>
</dbReference>
<comment type="caution">
    <text evidence="2">The sequence shown here is derived from an EMBL/GenBank/DDBJ whole genome shotgun (WGS) entry which is preliminary data.</text>
</comment>
<dbReference type="InterPro" id="IPR011948">
    <property type="entry name" value="Dullard_phosphatase"/>
</dbReference>